<sequence length="86" mass="9460">MKKETVKCTYQTFTVSFIYSQEYNCSIKKTQKETADSASGILKNPAGSENAVRISAMENAAEQVDSGTSGQWNKLGNGITRTMERV</sequence>
<protein>
    <submittedName>
        <fullName evidence="2">Uncharacterized protein</fullName>
    </submittedName>
</protein>
<feature type="compositionally biased region" description="Polar residues" evidence="1">
    <location>
        <begin position="65"/>
        <end position="74"/>
    </location>
</feature>
<evidence type="ECO:0000256" key="1">
    <source>
        <dbReference type="SAM" id="MobiDB-lite"/>
    </source>
</evidence>
<dbReference type="AlphaFoldDB" id="A0A949JXA4"/>
<evidence type="ECO:0000313" key="2">
    <source>
        <dbReference type="EMBL" id="MBU9735447.1"/>
    </source>
</evidence>
<gene>
    <name evidence="2" type="ORF">KTH89_02795</name>
</gene>
<name>A0A949JXA4_9FIRM</name>
<reference evidence="2" key="1">
    <citation type="submission" date="2021-06" db="EMBL/GenBank/DDBJ databases">
        <title>Description of novel taxa of the family Lachnospiraceae.</title>
        <authorList>
            <person name="Chaplin A.V."/>
            <person name="Sokolova S.R."/>
            <person name="Pikina A.P."/>
            <person name="Korzhanova M."/>
            <person name="Belova V."/>
            <person name="Korostin D."/>
            <person name="Efimov B.A."/>
        </authorList>
    </citation>
    <scope>NUCLEOTIDE SEQUENCE</scope>
    <source>
        <strain evidence="2">ASD5720</strain>
    </source>
</reference>
<dbReference type="Proteomes" id="UP000712157">
    <property type="component" value="Unassembled WGS sequence"/>
</dbReference>
<proteinExistence type="predicted"/>
<keyword evidence="3" id="KW-1185">Reference proteome</keyword>
<dbReference type="EMBL" id="JAHQCW010000003">
    <property type="protein sequence ID" value="MBU9735447.1"/>
    <property type="molecule type" value="Genomic_DNA"/>
</dbReference>
<accession>A0A949JXA4</accession>
<organism evidence="2 3">
    <name type="scientific">Diplocloster agilis</name>
    <dbReference type="NCBI Taxonomy" id="2850323"/>
    <lineage>
        <taxon>Bacteria</taxon>
        <taxon>Bacillati</taxon>
        <taxon>Bacillota</taxon>
        <taxon>Clostridia</taxon>
        <taxon>Lachnospirales</taxon>
        <taxon>Lachnospiraceae</taxon>
        <taxon>Diplocloster</taxon>
    </lineage>
</organism>
<comment type="caution">
    <text evidence="2">The sequence shown here is derived from an EMBL/GenBank/DDBJ whole genome shotgun (WGS) entry which is preliminary data.</text>
</comment>
<feature type="region of interest" description="Disordered" evidence="1">
    <location>
        <begin position="62"/>
        <end position="86"/>
    </location>
</feature>
<evidence type="ECO:0000313" key="3">
    <source>
        <dbReference type="Proteomes" id="UP000712157"/>
    </source>
</evidence>